<dbReference type="Proteomes" id="UP000318681">
    <property type="component" value="Unassembled WGS sequence"/>
</dbReference>
<dbReference type="OrthoDB" id="7282222at2"/>
<accession>A0A558QRE3</accession>
<dbReference type="AlphaFoldDB" id="A0A558QRE3"/>
<dbReference type="Gene3D" id="2.60.120.10">
    <property type="entry name" value="Jelly Rolls"/>
    <property type="match status" value="1"/>
</dbReference>
<name>A0A558QRE3_9SPHN</name>
<sequence>MFAETSVPAGLLRDHSTKDGVWGLIHVERGQLRYRITDPRREATEILLAAGAMPGIVEPTIVHHVEPVGAVLFQVEFFRTAAGIIPLCRFEELAERENRLLAQKITYTKIQ</sequence>
<keyword evidence="3" id="KW-1185">Reference proteome</keyword>
<proteinExistence type="predicted"/>
<gene>
    <name evidence="2" type="ORF">FOY91_21275</name>
</gene>
<dbReference type="RefSeq" id="WP_145156065.1">
    <property type="nucleotide sequence ID" value="NZ_VNIM01000203.1"/>
</dbReference>
<reference evidence="2 3" key="1">
    <citation type="submission" date="2019-07" db="EMBL/GenBank/DDBJ databases">
        <title>Sphingomonas solaris sp. nov., isolated from a solar panel from Boston, Massachusetts.</title>
        <authorList>
            <person name="Tanner K."/>
            <person name="Pascual J."/>
            <person name="Mancuso C."/>
            <person name="Pereto J."/>
            <person name="Khalil A."/>
            <person name="Vilanova C."/>
        </authorList>
    </citation>
    <scope>NUCLEOTIDE SEQUENCE [LARGE SCALE GENOMIC DNA]</scope>
    <source>
        <strain evidence="2 3">R4DWN</strain>
    </source>
</reference>
<dbReference type="InterPro" id="IPR014710">
    <property type="entry name" value="RmlC-like_jellyroll"/>
</dbReference>
<protein>
    <submittedName>
        <fullName evidence="2">DUF1971 domain-containing protein</fullName>
    </submittedName>
</protein>
<dbReference type="EMBL" id="VNIM01000203">
    <property type="protein sequence ID" value="TVV69627.1"/>
    <property type="molecule type" value="Genomic_DNA"/>
</dbReference>
<dbReference type="SUPFAM" id="SSF51197">
    <property type="entry name" value="Clavaminate synthase-like"/>
    <property type="match status" value="1"/>
</dbReference>
<organism evidence="2 3">
    <name type="scientific">Alterirhizorhabdus solaris</name>
    <dbReference type="NCBI Taxonomy" id="2529389"/>
    <lineage>
        <taxon>Bacteria</taxon>
        <taxon>Pseudomonadati</taxon>
        <taxon>Pseudomonadota</taxon>
        <taxon>Alphaproteobacteria</taxon>
        <taxon>Sphingomonadales</taxon>
        <taxon>Rhizorhabdaceae</taxon>
        <taxon>Alterirhizorhabdus</taxon>
    </lineage>
</organism>
<dbReference type="InterPro" id="IPR015392">
    <property type="entry name" value="TehB/YeaR-like_dom"/>
</dbReference>
<dbReference type="Pfam" id="PF09313">
    <property type="entry name" value="TehB-like"/>
    <property type="match status" value="1"/>
</dbReference>
<evidence type="ECO:0000313" key="3">
    <source>
        <dbReference type="Proteomes" id="UP000318681"/>
    </source>
</evidence>
<evidence type="ECO:0000259" key="1">
    <source>
        <dbReference type="Pfam" id="PF09313"/>
    </source>
</evidence>
<comment type="caution">
    <text evidence="2">The sequence shown here is derived from an EMBL/GenBank/DDBJ whole genome shotgun (WGS) entry which is preliminary data.</text>
</comment>
<feature type="domain" description="TehB/YeaR-like" evidence="1">
    <location>
        <begin position="2"/>
        <end position="75"/>
    </location>
</feature>
<evidence type="ECO:0000313" key="2">
    <source>
        <dbReference type="EMBL" id="TVV69627.1"/>
    </source>
</evidence>